<dbReference type="GO" id="GO:0016567">
    <property type="term" value="P:protein ubiquitination"/>
    <property type="evidence" value="ECO:0000318"/>
    <property type="project" value="GO_Central"/>
</dbReference>
<feature type="domain" description="Ubiquitin-like" evidence="2">
    <location>
        <begin position="115"/>
        <end position="190"/>
    </location>
</feature>
<dbReference type="STRING" id="3983.A0A2C9VHP1"/>
<dbReference type="SMART" id="SM00213">
    <property type="entry name" value="UBQ"/>
    <property type="match status" value="1"/>
</dbReference>
<dbReference type="Gene3D" id="3.10.20.90">
    <property type="entry name" value="Phosphatidylinositol 3-kinase Catalytic Subunit, Chain A, domain 1"/>
    <property type="match status" value="3"/>
</dbReference>
<evidence type="ECO:0000259" key="2">
    <source>
        <dbReference type="PROSITE" id="PS50053"/>
    </source>
</evidence>
<organism evidence="3">
    <name type="scientific">Manihot esculenta</name>
    <name type="common">Cassava</name>
    <name type="synonym">Jatropha manihot</name>
    <dbReference type="NCBI Taxonomy" id="3983"/>
    <lineage>
        <taxon>Eukaryota</taxon>
        <taxon>Viridiplantae</taxon>
        <taxon>Streptophyta</taxon>
        <taxon>Embryophyta</taxon>
        <taxon>Tracheophyta</taxon>
        <taxon>Spermatophyta</taxon>
        <taxon>Magnoliopsida</taxon>
        <taxon>eudicotyledons</taxon>
        <taxon>Gunneridae</taxon>
        <taxon>Pentapetalae</taxon>
        <taxon>rosids</taxon>
        <taxon>fabids</taxon>
        <taxon>Malpighiales</taxon>
        <taxon>Euphorbiaceae</taxon>
        <taxon>Crotonoideae</taxon>
        <taxon>Manihoteae</taxon>
        <taxon>Manihot</taxon>
    </lineage>
</organism>
<keyword evidence="1" id="KW-1017">Isopeptide bond</keyword>
<dbReference type="GO" id="GO:0003729">
    <property type="term" value="F:mRNA binding"/>
    <property type="evidence" value="ECO:0007669"/>
    <property type="project" value="UniProtKB-ARBA"/>
</dbReference>
<evidence type="ECO:0000313" key="3">
    <source>
        <dbReference type="EMBL" id="OAY44952.1"/>
    </source>
</evidence>
<dbReference type="GO" id="GO:0031386">
    <property type="term" value="F:protein tag activity"/>
    <property type="evidence" value="ECO:0000318"/>
    <property type="project" value="GO_Central"/>
</dbReference>
<dbReference type="InterPro" id="IPR050158">
    <property type="entry name" value="Ubiquitin_ubiquitin-like"/>
</dbReference>
<dbReference type="FunFam" id="3.10.20.90:FF:000160">
    <property type="entry name" value="Polyubiquitin-C"/>
    <property type="match status" value="1"/>
</dbReference>
<dbReference type="GO" id="GO:0019941">
    <property type="term" value="P:modification-dependent protein catabolic process"/>
    <property type="evidence" value="ECO:0000318"/>
    <property type="project" value="GO_Central"/>
</dbReference>
<dbReference type="PRINTS" id="PR00348">
    <property type="entry name" value="UBIQUITIN"/>
</dbReference>
<dbReference type="EMBL" id="CM004393">
    <property type="protein sequence ID" value="OAY44952.1"/>
    <property type="molecule type" value="Genomic_DNA"/>
</dbReference>
<gene>
    <name evidence="3" type="ORF">MANES_07G019400</name>
</gene>
<accession>A0A2C9VHP1</accession>
<evidence type="ECO:0000256" key="1">
    <source>
        <dbReference type="ARBA" id="ARBA00022499"/>
    </source>
</evidence>
<dbReference type="PROSITE" id="PS50053">
    <property type="entry name" value="UBIQUITIN_2"/>
    <property type="match status" value="1"/>
</dbReference>
<reference evidence="3" key="1">
    <citation type="submission" date="2016-02" db="EMBL/GenBank/DDBJ databases">
        <title>WGS assembly of Manihot esculenta.</title>
        <authorList>
            <person name="Bredeson J.V."/>
            <person name="Prochnik S.E."/>
            <person name="Lyons J.B."/>
            <person name="Schmutz J."/>
            <person name="Grimwood J."/>
            <person name="Vrebalov J."/>
            <person name="Bart R.S."/>
            <person name="Amuge T."/>
            <person name="Ferguson M.E."/>
            <person name="Green R."/>
            <person name="Putnam N."/>
            <person name="Stites J."/>
            <person name="Rounsley S."/>
            <person name="Rokhsar D.S."/>
        </authorList>
    </citation>
    <scope>NUCLEOTIDE SEQUENCE [LARGE SCALE GENOMIC DNA]</scope>
    <source>
        <tissue evidence="3">Leaf</tissue>
    </source>
</reference>
<dbReference type="InterPro" id="IPR000626">
    <property type="entry name" value="Ubiquitin-like_dom"/>
</dbReference>
<dbReference type="PANTHER" id="PTHR10666">
    <property type="entry name" value="UBIQUITIN"/>
    <property type="match status" value="1"/>
</dbReference>
<dbReference type="GO" id="GO:0005634">
    <property type="term" value="C:nucleus"/>
    <property type="evidence" value="ECO:0000318"/>
    <property type="project" value="GO_Central"/>
</dbReference>
<name>A0A2C9VHP1_MANES</name>
<dbReference type="InterPro" id="IPR019956">
    <property type="entry name" value="Ubiquitin_dom"/>
</dbReference>
<dbReference type="SUPFAM" id="SSF54236">
    <property type="entry name" value="Ubiquitin-like"/>
    <property type="match status" value="2"/>
</dbReference>
<dbReference type="InterPro" id="IPR029071">
    <property type="entry name" value="Ubiquitin-like_domsf"/>
</dbReference>
<dbReference type="GO" id="GO:0031625">
    <property type="term" value="F:ubiquitin protein ligase binding"/>
    <property type="evidence" value="ECO:0000318"/>
    <property type="project" value="GO_Central"/>
</dbReference>
<dbReference type="Pfam" id="PF00240">
    <property type="entry name" value="ubiquitin"/>
    <property type="match status" value="1"/>
</dbReference>
<protein>
    <recommendedName>
        <fullName evidence="2">Ubiquitin-like domain-containing protein</fullName>
    </recommendedName>
</protein>
<proteinExistence type="predicted"/>
<sequence length="190" mass="21975">MKKMFRMKLDLKEPTFDNFKAKFQDKEGIPPHYSRPLAAYNIQKEFTLHLALHLRRGMQISVETHTGKTITLNVNSSDPIDSIETKIQDNESFTIVNLVLHLPKKDLVRRSEEGMQIFVKTIMGKVVSLEVESSDTIDNVKAKIQEKEGIPKNQQRLLLDQKQILEDKRTLAYYEIHKDSNLLLVLRLCG</sequence>
<dbReference type="AlphaFoldDB" id="A0A2C9VHP1"/>
<dbReference type="GO" id="GO:0005737">
    <property type="term" value="C:cytoplasm"/>
    <property type="evidence" value="ECO:0000318"/>
    <property type="project" value="GO_Central"/>
</dbReference>